<keyword evidence="3" id="KW-1133">Transmembrane helix</keyword>
<evidence type="ECO:0000256" key="4">
    <source>
        <dbReference type="ARBA" id="ARBA00023136"/>
    </source>
</evidence>
<dbReference type="EMBL" id="AEIG01000128">
    <property type="protein sequence ID" value="EGG28313.1"/>
    <property type="molecule type" value="Genomic_DNA"/>
</dbReference>
<keyword evidence="4" id="KW-0472">Membrane</keyword>
<dbReference type="InterPro" id="IPR010817">
    <property type="entry name" value="HemY_N"/>
</dbReference>
<dbReference type="STRING" id="2518989.IMCC3088_387"/>
<dbReference type="eggNOG" id="COG3071">
    <property type="taxonomic scope" value="Bacteria"/>
</dbReference>
<evidence type="ECO:0000256" key="3">
    <source>
        <dbReference type="ARBA" id="ARBA00022989"/>
    </source>
</evidence>
<evidence type="ECO:0000256" key="1">
    <source>
        <dbReference type="ARBA" id="ARBA00004370"/>
    </source>
</evidence>
<evidence type="ECO:0000256" key="2">
    <source>
        <dbReference type="ARBA" id="ARBA00022692"/>
    </source>
</evidence>
<dbReference type="Pfam" id="PF07219">
    <property type="entry name" value="HemY_N"/>
    <property type="match status" value="1"/>
</dbReference>
<dbReference type="OrthoDB" id="7053339at2"/>
<sequence length="386" mass="42024">MSRPLQHLFIGLLLGLALVLVVRSDPGYVLLTFQGWRIESTVWVFAIVLAGGIFASSVVFRLLRSIVSAPGSIGRWHLGRKQRRTQESLEQALEKAVLGDSKAVTDALRSASKCRQDEWLKLATIQADIDHGDLKRAEAQLDALTLSDSDLQSASVWLRAQLSYLQGEYTVANDYLAKLPEALKATVAVQRVKLAVKTLLADHRAVMGLLATLPAGVMPNKERLARLTIALKHRLAECRAAQDMLAAYQSLTKSDQAQDDILLAVFSALLREGHGQQAIELAGAHYKKAWPKTVLAEFAHAPSAALPSSPSKKLAVWLGDEANSAAGLLLQGRLAAKQAIWGVAKTHLEKSYQAQQSAFTAQCLAKVCLAIDDREASILWFERAAP</sequence>
<proteinExistence type="predicted"/>
<comment type="subcellular location">
    <subcellularLocation>
        <location evidence="1">Membrane</location>
    </subcellularLocation>
</comment>
<accession>F3L5T4</accession>
<evidence type="ECO:0000313" key="6">
    <source>
        <dbReference type="Proteomes" id="UP000005615"/>
    </source>
</evidence>
<protein>
    <submittedName>
        <fullName evidence="5">HemY protein</fullName>
    </submittedName>
</protein>
<dbReference type="Proteomes" id="UP000005615">
    <property type="component" value="Unassembled WGS sequence"/>
</dbReference>
<evidence type="ECO:0000313" key="5">
    <source>
        <dbReference type="EMBL" id="EGG28313.1"/>
    </source>
</evidence>
<gene>
    <name evidence="5" type="ORF">IMCC3088_387</name>
</gene>
<keyword evidence="6" id="KW-1185">Reference proteome</keyword>
<dbReference type="RefSeq" id="WP_009577228.1">
    <property type="nucleotide sequence ID" value="NZ_AEIG01000128.1"/>
</dbReference>
<keyword evidence="2" id="KW-0812">Transmembrane</keyword>
<name>F3L5T4_9GAMM</name>
<dbReference type="GO" id="GO:0016020">
    <property type="term" value="C:membrane"/>
    <property type="evidence" value="ECO:0007669"/>
    <property type="project" value="UniProtKB-SubCell"/>
</dbReference>
<reference evidence="5 6" key="1">
    <citation type="journal article" date="2011" name="J. Bacteriol.">
        <title>Genome sequence of strain IMCC3088, a proteorhodopsin-containing marine bacterium belonging to the OM60/NOR5 clade.</title>
        <authorList>
            <person name="Jang Y."/>
            <person name="Oh H.M."/>
            <person name="Kang I."/>
            <person name="Lee K."/>
            <person name="Yang S.J."/>
            <person name="Cho J.C."/>
        </authorList>
    </citation>
    <scope>NUCLEOTIDE SEQUENCE [LARGE SCALE GENOMIC DNA]</scope>
    <source>
        <strain evidence="5 6">IMCC3088</strain>
    </source>
</reference>
<comment type="caution">
    <text evidence="5">The sequence shown here is derived from an EMBL/GenBank/DDBJ whole genome shotgun (WGS) entry which is preliminary data.</text>
</comment>
<organism evidence="5 6">
    <name type="scientific">Aequoribacter fuscus</name>
    <dbReference type="NCBI Taxonomy" id="2518989"/>
    <lineage>
        <taxon>Bacteria</taxon>
        <taxon>Pseudomonadati</taxon>
        <taxon>Pseudomonadota</taxon>
        <taxon>Gammaproteobacteria</taxon>
        <taxon>Cellvibrionales</taxon>
        <taxon>Halieaceae</taxon>
        <taxon>Aequoribacter</taxon>
    </lineage>
</organism>
<dbReference type="AlphaFoldDB" id="F3L5T4"/>